<sequence length="213" mass="24495">MSTTISPVSSKEAHNPPASNTDYFRQKAFHYTAWGCLLAGPIIMALPPRKLDLYTFGLMVCTFVGGNEVSREHTGISMIDRVGQRLANTTASLPPKAVEMQRRLREEKESNRQGAERLKELQPISKTQSSESQRQNWWKNVWMGGENESWKEERVRKERDALDNGQGYFDLIAAQVWEVWNGEKKHRMTRVHLRKRNATPEMKDLLGLITSHE</sequence>
<dbReference type="Proteomes" id="UP000015441">
    <property type="component" value="Unassembled WGS sequence"/>
</dbReference>
<dbReference type="AlphaFoldDB" id="N1J712"/>
<dbReference type="eggNOG" id="ENOG502SD8H">
    <property type="taxonomic scope" value="Eukaryota"/>
</dbReference>
<reference evidence="2 3" key="1">
    <citation type="journal article" date="2010" name="Science">
        <title>Genome expansion and gene loss in powdery mildew fungi reveal tradeoffs in extreme parasitism.</title>
        <authorList>
            <person name="Spanu P.D."/>
            <person name="Abbott J.C."/>
            <person name="Amselem J."/>
            <person name="Burgis T.A."/>
            <person name="Soanes D.M."/>
            <person name="Stueber K."/>
            <person name="Ver Loren van Themaat E."/>
            <person name="Brown J.K.M."/>
            <person name="Butcher S.A."/>
            <person name="Gurr S.J."/>
            <person name="Lebrun M.-H."/>
            <person name="Ridout C.J."/>
            <person name="Schulze-Lefert P."/>
            <person name="Talbot N.J."/>
            <person name="Ahmadinejad N."/>
            <person name="Ametz C."/>
            <person name="Barton G.R."/>
            <person name="Benjdia M."/>
            <person name="Bidzinski P."/>
            <person name="Bindschedler L.V."/>
            <person name="Both M."/>
            <person name="Brewer M.T."/>
            <person name="Cadle-Davidson L."/>
            <person name="Cadle-Davidson M.M."/>
            <person name="Collemare J."/>
            <person name="Cramer R."/>
            <person name="Frenkel O."/>
            <person name="Godfrey D."/>
            <person name="Harriman J."/>
            <person name="Hoede C."/>
            <person name="King B.C."/>
            <person name="Klages S."/>
            <person name="Kleemann J."/>
            <person name="Knoll D."/>
            <person name="Koti P.S."/>
            <person name="Kreplak J."/>
            <person name="Lopez-Ruiz F.J."/>
            <person name="Lu X."/>
            <person name="Maekawa T."/>
            <person name="Mahanil S."/>
            <person name="Micali C."/>
            <person name="Milgroom M.G."/>
            <person name="Montana G."/>
            <person name="Noir S."/>
            <person name="O'Connell R.J."/>
            <person name="Oberhaensli S."/>
            <person name="Parlange F."/>
            <person name="Pedersen C."/>
            <person name="Quesneville H."/>
            <person name="Reinhardt R."/>
            <person name="Rott M."/>
            <person name="Sacristan S."/>
            <person name="Schmidt S.M."/>
            <person name="Schoen M."/>
            <person name="Skamnioti P."/>
            <person name="Sommer H."/>
            <person name="Stephens A."/>
            <person name="Takahara H."/>
            <person name="Thordal-Christensen H."/>
            <person name="Vigouroux M."/>
            <person name="Wessling R."/>
            <person name="Wicker T."/>
            <person name="Panstruga R."/>
        </authorList>
    </citation>
    <scope>NUCLEOTIDE SEQUENCE [LARGE SCALE GENOMIC DNA]</scope>
    <source>
        <strain evidence="2">DH14</strain>
    </source>
</reference>
<evidence type="ECO:0000256" key="1">
    <source>
        <dbReference type="SAM" id="MobiDB-lite"/>
    </source>
</evidence>
<proteinExistence type="predicted"/>
<gene>
    <name evidence="2" type="ORF">BGHDH14_bgh05908</name>
</gene>
<organism evidence="2 3">
    <name type="scientific">Blumeria graminis f. sp. hordei (strain DH14)</name>
    <name type="common">Barley powdery mildew</name>
    <name type="synonym">Oidium monilioides f. sp. hordei</name>
    <dbReference type="NCBI Taxonomy" id="546991"/>
    <lineage>
        <taxon>Eukaryota</taxon>
        <taxon>Fungi</taxon>
        <taxon>Dikarya</taxon>
        <taxon>Ascomycota</taxon>
        <taxon>Pezizomycotina</taxon>
        <taxon>Leotiomycetes</taxon>
        <taxon>Erysiphales</taxon>
        <taxon>Erysiphaceae</taxon>
        <taxon>Blumeria</taxon>
        <taxon>Blumeria hordei</taxon>
    </lineage>
</organism>
<keyword evidence="3" id="KW-1185">Reference proteome</keyword>
<feature type="compositionally biased region" description="Basic and acidic residues" evidence="1">
    <location>
        <begin position="103"/>
        <end position="120"/>
    </location>
</feature>
<protein>
    <submittedName>
        <fullName evidence="2">Uncharacterized protein</fullName>
    </submittedName>
</protein>
<dbReference type="InParanoid" id="N1J712"/>
<evidence type="ECO:0000313" key="2">
    <source>
        <dbReference type="EMBL" id="CCU75034.1"/>
    </source>
</evidence>
<dbReference type="OrthoDB" id="5411041at2759"/>
<name>N1J712_BLUG1</name>
<dbReference type="HOGENOM" id="CLU_090064_1_0_1"/>
<dbReference type="STRING" id="546991.N1J712"/>
<feature type="region of interest" description="Disordered" evidence="1">
    <location>
        <begin position="103"/>
        <end position="132"/>
    </location>
</feature>
<comment type="caution">
    <text evidence="2">The sequence shown here is derived from an EMBL/GenBank/DDBJ whole genome shotgun (WGS) entry which is preliminary data.</text>
</comment>
<evidence type="ECO:0000313" key="3">
    <source>
        <dbReference type="Proteomes" id="UP000015441"/>
    </source>
</evidence>
<dbReference type="EMBL" id="CAUH01000922">
    <property type="protein sequence ID" value="CCU75034.1"/>
    <property type="molecule type" value="Genomic_DNA"/>
</dbReference>
<accession>N1J712</accession>